<gene>
    <name evidence="1" type="ORF">SAMN05421844_105339</name>
</gene>
<keyword evidence="2" id="KW-1185">Reference proteome</keyword>
<organism evidence="1 2">
    <name type="scientific">Bosea robiniae</name>
    <dbReference type="NCBI Taxonomy" id="1036780"/>
    <lineage>
        <taxon>Bacteria</taxon>
        <taxon>Pseudomonadati</taxon>
        <taxon>Pseudomonadota</taxon>
        <taxon>Alphaproteobacteria</taxon>
        <taxon>Hyphomicrobiales</taxon>
        <taxon>Boseaceae</taxon>
        <taxon>Bosea</taxon>
    </lineage>
</organism>
<evidence type="ECO:0000313" key="2">
    <source>
        <dbReference type="Proteomes" id="UP000199468"/>
    </source>
</evidence>
<reference evidence="1 2" key="1">
    <citation type="submission" date="2016-10" db="EMBL/GenBank/DDBJ databases">
        <authorList>
            <person name="Varghese N."/>
            <person name="Submissions S."/>
        </authorList>
    </citation>
    <scope>NUCLEOTIDE SEQUENCE [LARGE SCALE GENOMIC DNA]</scope>
    <source>
        <strain evidence="1 2">DSM 26672</strain>
    </source>
</reference>
<accession>A0ABY0P3B5</accession>
<evidence type="ECO:0000313" key="1">
    <source>
        <dbReference type="EMBL" id="SDG81137.1"/>
    </source>
</evidence>
<proteinExistence type="predicted"/>
<protein>
    <submittedName>
        <fullName evidence="1">Uncharacterized protein</fullName>
    </submittedName>
</protein>
<dbReference type="EMBL" id="FNBZ01000005">
    <property type="protein sequence ID" value="SDG81137.1"/>
    <property type="molecule type" value="Genomic_DNA"/>
</dbReference>
<dbReference type="RefSeq" id="WP_091858572.1">
    <property type="nucleotide sequence ID" value="NZ_FNBZ01000005.1"/>
</dbReference>
<dbReference type="Proteomes" id="UP000199468">
    <property type="component" value="Unassembled WGS sequence"/>
</dbReference>
<comment type="caution">
    <text evidence="1">The sequence shown here is derived from an EMBL/GenBank/DDBJ whole genome shotgun (WGS) entry which is preliminary data.</text>
</comment>
<name>A0ABY0P3B5_9HYPH</name>
<sequence length="118" mass="13013">MATHAPPPIAPVEIIHSVDVIPADDRGNHGESYNYLDYLFVGDGLTARARSYLDTIETVVLHGPARAPNGVERVVGTAFEEGVLAYLKLRYRRIERLNPAIRTGRPYDIVWQEGDGAA</sequence>